<dbReference type="Gene3D" id="1.10.1660.10">
    <property type="match status" value="1"/>
</dbReference>
<dbReference type="InterPro" id="IPR009061">
    <property type="entry name" value="DNA-bd_dom_put_sf"/>
</dbReference>
<dbReference type="EMBL" id="SMRT01000001">
    <property type="protein sequence ID" value="TDG00769.1"/>
    <property type="molecule type" value="Genomic_DNA"/>
</dbReference>
<dbReference type="InterPro" id="IPR047057">
    <property type="entry name" value="MerR_fam"/>
</dbReference>
<evidence type="ECO:0000313" key="5">
    <source>
        <dbReference type="Proteomes" id="UP000295636"/>
    </source>
</evidence>
<dbReference type="AlphaFoldDB" id="A0A4R5KZN1"/>
<dbReference type="Pfam" id="PF13411">
    <property type="entry name" value="MerR_1"/>
    <property type="match status" value="1"/>
</dbReference>
<feature type="coiled-coil region" evidence="2">
    <location>
        <begin position="114"/>
        <end position="145"/>
    </location>
</feature>
<dbReference type="PANTHER" id="PTHR30204:SF58">
    <property type="entry name" value="HTH-TYPE TRANSCRIPTIONAL REGULATOR YFMP"/>
    <property type="match status" value="1"/>
</dbReference>
<dbReference type="OrthoDB" id="9791488at2"/>
<dbReference type="SMART" id="SM00422">
    <property type="entry name" value="HTH_MERR"/>
    <property type="match status" value="1"/>
</dbReference>
<name>A0A4R5KZN1_9BACL</name>
<dbReference type="GO" id="GO:0003700">
    <property type="term" value="F:DNA-binding transcription factor activity"/>
    <property type="evidence" value="ECO:0007669"/>
    <property type="project" value="InterPro"/>
</dbReference>
<protein>
    <submittedName>
        <fullName evidence="4">MerR family transcriptional regulator</fullName>
    </submittedName>
</protein>
<sequence>MELYKIDDVSRQTGLTKRTIRYYEEIGLLPTPQRSEGGIRLYSKDDIDLLLKMMEAREVLGFSLQELQQFVSIARLLNMQREEYRQIKGSITPAEQRDKLIDIDKTLTDQIGMLEQKIQKIQSFEAELKDLHQRVQERISTLRDEIGN</sequence>
<reference evidence="4 5" key="1">
    <citation type="submission" date="2019-03" db="EMBL/GenBank/DDBJ databases">
        <title>This is whole genome sequence of Paenibacillus sp MS74 strain.</title>
        <authorList>
            <person name="Trinh H.N."/>
        </authorList>
    </citation>
    <scope>NUCLEOTIDE SEQUENCE [LARGE SCALE GENOMIC DNA]</scope>
    <source>
        <strain evidence="4 5">MS74</strain>
    </source>
</reference>
<organism evidence="4 5">
    <name type="scientific">Paenibacillus piri</name>
    <dbReference type="NCBI Taxonomy" id="2547395"/>
    <lineage>
        <taxon>Bacteria</taxon>
        <taxon>Bacillati</taxon>
        <taxon>Bacillota</taxon>
        <taxon>Bacilli</taxon>
        <taxon>Bacillales</taxon>
        <taxon>Paenibacillaceae</taxon>
        <taxon>Paenibacillus</taxon>
    </lineage>
</organism>
<dbReference type="PROSITE" id="PS50937">
    <property type="entry name" value="HTH_MERR_2"/>
    <property type="match status" value="1"/>
</dbReference>
<dbReference type="SUPFAM" id="SSF46955">
    <property type="entry name" value="Putative DNA-binding domain"/>
    <property type="match status" value="1"/>
</dbReference>
<dbReference type="Proteomes" id="UP000295636">
    <property type="component" value="Unassembled WGS sequence"/>
</dbReference>
<keyword evidence="2" id="KW-0175">Coiled coil</keyword>
<dbReference type="InterPro" id="IPR000551">
    <property type="entry name" value="MerR-type_HTH_dom"/>
</dbReference>
<evidence type="ECO:0000313" key="4">
    <source>
        <dbReference type="EMBL" id="TDG00769.1"/>
    </source>
</evidence>
<evidence type="ECO:0000256" key="2">
    <source>
        <dbReference type="SAM" id="Coils"/>
    </source>
</evidence>
<dbReference type="PANTHER" id="PTHR30204">
    <property type="entry name" value="REDOX-CYCLING DRUG-SENSING TRANSCRIPTIONAL ACTIVATOR SOXR"/>
    <property type="match status" value="1"/>
</dbReference>
<keyword evidence="5" id="KW-1185">Reference proteome</keyword>
<evidence type="ECO:0000259" key="3">
    <source>
        <dbReference type="PROSITE" id="PS50937"/>
    </source>
</evidence>
<comment type="caution">
    <text evidence="4">The sequence shown here is derived from an EMBL/GenBank/DDBJ whole genome shotgun (WGS) entry which is preliminary data.</text>
</comment>
<dbReference type="RefSeq" id="WP_133225479.1">
    <property type="nucleotide sequence ID" value="NZ_SMRT01000001.1"/>
</dbReference>
<dbReference type="GO" id="GO:0003677">
    <property type="term" value="F:DNA binding"/>
    <property type="evidence" value="ECO:0007669"/>
    <property type="project" value="UniProtKB-KW"/>
</dbReference>
<feature type="domain" description="HTH merR-type" evidence="3">
    <location>
        <begin position="3"/>
        <end position="73"/>
    </location>
</feature>
<proteinExistence type="predicted"/>
<evidence type="ECO:0000256" key="1">
    <source>
        <dbReference type="ARBA" id="ARBA00023125"/>
    </source>
</evidence>
<accession>A0A4R5KZN1</accession>
<keyword evidence="1" id="KW-0238">DNA-binding</keyword>
<gene>
    <name evidence="4" type="ORF">E1757_03885</name>
</gene>